<name>A0A7S4G3H6_9EUGL</name>
<dbReference type="AlphaFoldDB" id="A0A7S4G3H6"/>
<reference evidence="3" key="1">
    <citation type="submission" date="2021-01" db="EMBL/GenBank/DDBJ databases">
        <authorList>
            <person name="Corre E."/>
            <person name="Pelletier E."/>
            <person name="Niang G."/>
            <person name="Scheremetjew M."/>
            <person name="Finn R."/>
            <person name="Kale V."/>
            <person name="Holt S."/>
            <person name="Cochrane G."/>
            <person name="Meng A."/>
            <person name="Brown T."/>
            <person name="Cohen L."/>
        </authorList>
    </citation>
    <scope>NUCLEOTIDE SEQUENCE</scope>
    <source>
        <strain evidence="3">CCMP1594</strain>
    </source>
</reference>
<feature type="region of interest" description="Disordered" evidence="1">
    <location>
        <begin position="129"/>
        <end position="154"/>
    </location>
</feature>
<evidence type="ECO:0000313" key="3">
    <source>
        <dbReference type="EMBL" id="CAE0824124.1"/>
    </source>
</evidence>
<evidence type="ECO:0000256" key="2">
    <source>
        <dbReference type="SAM" id="SignalP"/>
    </source>
</evidence>
<accession>A0A7S4G3H6</accession>
<sequence>MRPRTCMCGALCDLLAAEGCILHPFPVPEVHPCLTPVTALTSSSLIHVSGPTQPPFDHRFCNSSGRHVGNVRGVSFFFLNRMPRSIEPDHIPKRRPPRTPRRGLCPASAPAVTPFRAEGSARGIFEMDRRRSAAGGGPGVDAAPAAGVRADGCK</sequence>
<dbReference type="EMBL" id="HBJA01102586">
    <property type="protein sequence ID" value="CAE0824124.1"/>
    <property type="molecule type" value="Transcribed_RNA"/>
</dbReference>
<keyword evidence="2" id="KW-0732">Signal</keyword>
<organism evidence="3">
    <name type="scientific">Eutreptiella gymnastica</name>
    <dbReference type="NCBI Taxonomy" id="73025"/>
    <lineage>
        <taxon>Eukaryota</taxon>
        <taxon>Discoba</taxon>
        <taxon>Euglenozoa</taxon>
        <taxon>Euglenida</taxon>
        <taxon>Spirocuta</taxon>
        <taxon>Euglenophyceae</taxon>
        <taxon>Eutreptiales</taxon>
        <taxon>Eutreptiaceae</taxon>
        <taxon>Eutreptiella</taxon>
    </lineage>
</organism>
<feature type="signal peptide" evidence="2">
    <location>
        <begin position="1"/>
        <end position="19"/>
    </location>
</feature>
<evidence type="ECO:0000256" key="1">
    <source>
        <dbReference type="SAM" id="MobiDB-lite"/>
    </source>
</evidence>
<feature type="region of interest" description="Disordered" evidence="1">
    <location>
        <begin position="87"/>
        <end position="109"/>
    </location>
</feature>
<feature type="chain" id="PRO_5030582173" evidence="2">
    <location>
        <begin position="20"/>
        <end position="154"/>
    </location>
</feature>
<gene>
    <name evidence="3" type="ORF">EGYM00163_LOCUS35331</name>
</gene>
<protein>
    <submittedName>
        <fullName evidence="3">Uncharacterized protein</fullName>
    </submittedName>
</protein>
<proteinExistence type="predicted"/>
<feature type="compositionally biased region" description="Basic residues" evidence="1">
    <location>
        <begin position="92"/>
        <end position="101"/>
    </location>
</feature>
<feature type="compositionally biased region" description="Low complexity" evidence="1">
    <location>
        <begin position="140"/>
        <end position="154"/>
    </location>
</feature>